<dbReference type="InterPro" id="IPR027443">
    <property type="entry name" value="IPNS-like_sf"/>
</dbReference>
<gene>
    <name evidence="7" type="ORF">LITE_LOCUS52005</name>
</gene>
<keyword evidence="8" id="KW-1185">Reference proteome</keyword>
<dbReference type="SUPFAM" id="SSF51197">
    <property type="entry name" value="Clavaminate synthase-like"/>
    <property type="match status" value="1"/>
</dbReference>
<keyword evidence="2 5" id="KW-0479">Metal-binding</keyword>
<dbReference type="Gene3D" id="2.60.120.330">
    <property type="entry name" value="B-lactam Antibiotic, Isopenicillin N Synthase, Chain"/>
    <property type="match status" value="1"/>
</dbReference>
<dbReference type="GO" id="GO:0046872">
    <property type="term" value="F:metal ion binding"/>
    <property type="evidence" value="ECO:0007669"/>
    <property type="project" value="UniProtKB-KW"/>
</dbReference>
<keyword evidence="3" id="KW-0847">Vitamin C</keyword>
<evidence type="ECO:0000256" key="3">
    <source>
        <dbReference type="ARBA" id="ARBA00022896"/>
    </source>
</evidence>
<name>A0AAV0S9E6_9ROSI</name>
<dbReference type="AlphaFoldDB" id="A0AAV0S9E6"/>
<evidence type="ECO:0000256" key="5">
    <source>
        <dbReference type="RuleBase" id="RU003682"/>
    </source>
</evidence>
<evidence type="ECO:0000256" key="2">
    <source>
        <dbReference type="ARBA" id="ARBA00022723"/>
    </source>
</evidence>
<dbReference type="EMBL" id="CAMGYJ010000011">
    <property type="protein sequence ID" value="CAI0629465.1"/>
    <property type="molecule type" value="Genomic_DNA"/>
</dbReference>
<dbReference type="PROSITE" id="PS51471">
    <property type="entry name" value="FE2OG_OXY"/>
    <property type="match status" value="1"/>
</dbReference>
<keyword evidence="4 5" id="KW-0408">Iron</keyword>
<comment type="similarity">
    <text evidence="1 5">Belongs to the iron/ascorbate-dependent oxidoreductase family.</text>
</comment>
<accession>A0AAV0S9E6</accession>
<protein>
    <recommendedName>
        <fullName evidence="6">Fe2OG dioxygenase domain-containing protein</fullName>
    </recommendedName>
</protein>
<dbReference type="Pfam" id="PF14226">
    <property type="entry name" value="DIOX_N"/>
    <property type="match status" value="1"/>
</dbReference>
<proteinExistence type="inferred from homology"/>
<dbReference type="InterPro" id="IPR044861">
    <property type="entry name" value="IPNS-like_FE2OG_OXY"/>
</dbReference>
<dbReference type="Pfam" id="PF03171">
    <property type="entry name" value="2OG-FeII_Oxy"/>
    <property type="match status" value="1"/>
</dbReference>
<dbReference type="GO" id="GO:0016491">
    <property type="term" value="F:oxidoreductase activity"/>
    <property type="evidence" value="ECO:0007669"/>
    <property type="project" value="UniProtKB-KW"/>
</dbReference>
<sequence>MLYTLIGNSSTPFAICQCAWFPWKLHNRTSSSQVASHSRAAAAAAAAANSFMDSLTELAAVGGENLPAKYIHPDGINGGKDPFLLPFIDIPVIDVGHFTNPSTDTGKELEKLRAALSSYGCILMGHPLFQIINHGVESLLLDKVRTVFKQFLALPTEQKLECWTEGFQGYGSDPLVTDVMVHDWSHRLRLITCPEEMRQMKYWPENPKNFKEVLHEYSTKLQVLHDVMLKAMAKSLKLDESVFLRMIGEPVIMSARFNFYPPCPRPDQVLGLKPHSDGTVITFLLQDKEVEGLQVLKDGQWFRVPVIPDALVLNAGEHLEIMSNGEFKSPIHRAVVNSERKRISLAAPSIPHDGNEIEPVEGLVSEERPRLFRKMKYNGRTHLRYYQSGRRVVDDARI</sequence>
<evidence type="ECO:0000313" key="7">
    <source>
        <dbReference type="EMBL" id="CAI0629465.1"/>
    </source>
</evidence>
<evidence type="ECO:0000256" key="1">
    <source>
        <dbReference type="ARBA" id="ARBA00008056"/>
    </source>
</evidence>
<dbReference type="InterPro" id="IPR005123">
    <property type="entry name" value="Oxoglu/Fe-dep_dioxygenase_dom"/>
</dbReference>
<dbReference type="FunFam" id="2.60.120.330:FF:000079">
    <property type="entry name" value="Protein SRG1"/>
    <property type="match status" value="1"/>
</dbReference>
<dbReference type="GO" id="GO:0031418">
    <property type="term" value="F:L-ascorbic acid binding"/>
    <property type="evidence" value="ECO:0007669"/>
    <property type="project" value="UniProtKB-KW"/>
</dbReference>
<feature type="domain" description="Fe2OG dioxygenase" evidence="6">
    <location>
        <begin position="251"/>
        <end position="351"/>
    </location>
</feature>
<dbReference type="InterPro" id="IPR050295">
    <property type="entry name" value="Plant_2OG-oxidoreductases"/>
</dbReference>
<organism evidence="7 8">
    <name type="scientific">Linum tenue</name>
    <dbReference type="NCBI Taxonomy" id="586396"/>
    <lineage>
        <taxon>Eukaryota</taxon>
        <taxon>Viridiplantae</taxon>
        <taxon>Streptophyta</taxon>
        <taxon>Embryophyta</taxon>
        <taxon>Tracheophyta</taxon>
        <taxon>Spermatophyta</taxon>
        <taxon>Magnoliopsida</taxon>
        <taxon>eudicotyledons</taxon>
        <taxon>Gunneridae</taxon>
        <taxon>Pentapetalae</taxon>
        <taxon>rosids</taxon>
        <taxon>fabids</taxon>
        <taxon>Malpighiales</taxon>
        <taxon>Linaceae</taxon>
        <taxon>Linum</taxon>
    </lineage>
</organism>
<reference evidence="7" key="1">
    <citation type="submission" date="2022-08" db="EMBL/GenBank/DDBJ databases">
        <authorList>
            <person name="Gutierrez-Valencia J."/>
        </authorList>
    </citation>
    <scope>NUCLEOTIDE SEQUENCE</scope>
</reference>
<dbReference type="InterPro" id="IPR026992">
    <property type="entry name" value="DIOX_N"/>
</dbReference>
<comment type="caution">
    <text evidence="7">The sequence shown here is derived from an EMBL/GenBank/DDBJ whole genome shotgun (WGS) entry which is preliminary data.</text>
</comment>
<dbReference type="PANTHER" id="PTHR47991">
    <property type="entry name" value="OXOGLUTARATE/IRON-DEPENDENT DIOXYGENASE"/>
    <property type="match status" value="1"/>
</dbReference>
<evidence type="ECO:0000313" key="8">
    <source>
        <dbReference type="Proteomes" id="UP001154282"/>
    </source>
</evidence>
<evidence type="ECO:0000259" key="6">
    <source>
        <dbReference type="PROSITE" id="PS51471"/>
    </source>
</evidence>
<evidence type="ECO:0000256" key="4">
    <source>
        <dbReference type="ARBA" id="ARBA00023004"/>
    </source>
</evidence>
<dbReference type="Proteomes" id="UP001154282">
    <property type="component" value="Unassembled WGS sequence"/>
</dbReference>
<keyword evidence="5" id="KW-0560">Oxidoreductase</keyword>